<reference evidence="2" key="1">
    <citation type="submission" date="2016-11" db="UniProtKB">
        <authorList>
            <consortium name="WormBaseParasite"/>
        </authorList>
    </citation>
    <scope>IDENTIFICATION</scope>
    <source>
        <strain evidence="2">KR3021</strain>
    </source>
</reference>
<organism evidence="1 2">
    <name type="scientific">Rhabditophanes sp. KR3021</name>
    <dbReference type="NCBI Taxonomy" id="114890"/>
    <lineage>
        <taxon>Eukaryota</taxon>
        <taxon>Metazoa</taxon>
        <taxon>Ecdysozoa</taxon>
        <taxon>Nematoda</taxon>
        <taxon>Chromadorea</taxon>
        <taxon>Rhabditida</taxon>
        <taxon>Tylenchina</taxon>
        <taxon>Panagrolaimomorpha</taxon>
        <taxon>Strongyloidoidea</taxon>
        <taxon>Alloionematidae</taxon>
        <taxon>Rhabditophanes</taxon>
    </lineage>
</organism>
<sequence>MMIFKIIFLLLLASSIKGRRNYYDSGDILTSSDPENSLIGDPVINCGDRNIEMRFNTKSKFVGKVFVRGHYNTPECRIDYAQAMLDGTDVDGIKLSHGACDMDRQRILHPGGLQFSTILVISFHPLFITKQDRAFNINCVYRESEKTVSSQLEVAELATESIAHDTPAPTCTYTIRKNELNGEIMHVAKVGDVVVHRWECDSEAYGMLVHSCYVEDGQGGKHQVVDDKGCHTDKFLLGSPTYVESLTMAYRESFVFMFADKVSVRFLCQLKLCIKENGGCNGITPPVCAKQNDMFSDYNRDQTQTYVPKKSKRNVNATVPDSIKAKNNKNALIVDLYSNYVYVVEDDGRSESAKSQLNEQIASRSLKLESQVCFDTTIFSFVIGLFVFFAVLAISLIIFTTRTKRNF</sequence>
<dbReference type="Proteomes" id="UP000095286">
    <property type="component" value="Unplaced"/>
</dbReference>
<proteinExistence type="predicted"/>
<accession>A0AC35U2X4</accession>
<evidence type="ECO:0000313" key="1">
    <source>
        <dbReference type="Proteomes" id="UP000095286"/>
    </source>
</evidence>
<name>A0AC35U2X4_9BILA</name>
<dbReference type="WBParaSite" id="RSKR_0000699500.1">
    <property type="protein sequence ID" value="RSKR_0000699500.1"/>
    <property type="gene ID" value="RSKR_0000699500"/>
</dbReference>
<evidence type="ECO:0000313" key="2">
    <source>
        <dbReference type="WBParaSite" id="RSKR_0000699500.1"/>
    </source>
</evidence>
<protein>
    <submittedName>
        <fullName evidence="2">ZP domain-containing protein</fullName>
    </submittedName>
</protein>